<keyword evidence="8 13" id="KW-0472">Membrane</keyword>
<gene>
    <name evidence="14" type="ORF">EV03_2010</name>
</gene>
<name>A0A0A2C412_PROMR</name>
<evidence type="ECO:0000256" key="6">
    <source>
        <dbReference type="ARBA" id="ARBA00022989"/>
    </source>
</evidence>
<dbReference type="InterPro" id="IPR048254">
    <property type="entry name" value="CDP_ALCOHOL_P_TRANSF_CS"/>
</dbReference>
<evidence type="ECO:0000256" key="10">
    <source>
        <dbReference type="ARBA" id="ARBA00023264"/>
    </source>
</evidence>
<dbReference type="GO" id="GO:0046474">
    <property type="term" value="P:glycerophospholipid biosynthetic process"/>
    <property type="evidence" value="ECO:0007669"/>
    <property type="project" value="TreeGrafter"/>
</dbReference>
<comment type="similarity">
    <text evidence="2 12">Belongs to the CDP-alcohol phosphatidyltransferase class-I family.</text>
</comment>
<evidence type="ECO:0000256" key="2">
    <source>
        <dbReference type="ARBA" id="ARBA00010441"/>
    </source>
</evidence>
<dbReference type="Gene3D" id="1.20.120.1760">
    <property type="match status" value="1"/>
</dbReference>
<dbReference type="AlphaFoldDB" id="A0A0A2C412"/>
<dbReference type="Proteomes" id="UP000030392">
    <property type="component" value="Unassembled WGS sequence"/>
</dbReference>
<dbReference type="Pfam" id="PF01066">
    <property type="entry name" value="CDP-OH_P_transf"/>
    <property type="match status" value="1"/>
</dbReference>
<evidence type="ECO:0000256" key="9">
    <source>
        <dbReference type="ARBA" id="ARBA00023209"/>
    </source>
</evidence>
<evidence type="ECO:0000256" key="3">
    <source>
        <dbReference type="ARBA" id="ARBA00022516"/>
    </source>
</evidence>
<keyword evidence="5 13" id="KW-0812">Transmembrane</keyword>
<dbReference type="NCBIfam" id="TIGR00560">
    <property type="entry name" value="pgsA"/>
    <property type="match status" value="1"/>
</dbReference>
<dbReference type="RefSeq" id="WP_036907316.1">
    <property type="nucleotide sequence ID" value="NZ_JNAX01000015.1"/>
</dbReference>
<dbReference type="InterPro" id="IPR000462">
    <property type="entry name" value="CDP-OH_P_trans"/>
</dbReference>
<dbReference type="EMBL" id="JNAX01000015">
    <property type="protein sequence ID" value="KGG19625.1"/>
    <property type="molecule type" value="Genomic_DNA"/>
</dbReference>
<protein>
    <recommendedName>
        <fullName evidence="11">CDP-diacylglycerol--glycerol-3-phosphate 3-phosphatidyltransferase</fullName>
        <ecNumber evidence="11">2.7.8.5</ecNumber>
    </recommendedName>
</protein>
<dbReference type="GO" id="GO:0008444">
    <property type="term" value="F:CDP-diacylglycerol-glycerol-3-phosphate 3-phosphatidyltransferase activity"/>
    <property type="evidence" value="ECO:0007669"/>
    <property type="project" value="UniProtKB-UniRule"/>
</dbReference>
<sequence>MKKRIINAKRFMTWPRIINGLTISRILLGLPIIISLKNDNNEVFIFLILIAGLTDYLDGYFARKYDHKSAFGAKLDPLADKILLIGPMIWLVHENLVPLWAIWLIISRELLITSWRSGKTSGGPASIQGKYKTTFQFASIILLLWPKNWSTIYTINIINKIGYISFWIALFLTLSSAIKYIFNQKETHQN</sequence>
<evidence type="ECO:0000256" key="12">
    <source>
        <dbReference type="RuleBase" id="RU003750"/>
    </source>
</evidence>
<keyword evidence="6 13" id="KW-1133">Transmembrane helix</keyword>
<proteinExistence type="inferred from homology"/>
<comment type="subcellular location">
    <subcellularLocation>
        <location evidence="1">Membrane</location>
        <topology evidence="1">Multi-pass membrane protein</topology>
    </subcellularLocation>
</comment>
<reference evidence="15" key="1">
    <citation type="journal article" date="2014" name="Sci. Data">
        <title>Genomes of diverse isolates of the marine cyanobacterium Prochlorococcus.</title>
        <authorList>
            <person name="Biller S."/>
            <person name="Berube P."/>
            <person name="Thompson J."/>
            <person name="Kelly L."/>
            <person name="Roggensack S."/>
            <person name="Awad L."/>
            <person name="Roache-Johnson K."/>
            <person name="Ding H."/>
            <person name="Giovannoni S.J."/>
            <person name="Moore L.R."/>
            <person name="Chisholm S.W."/>
        </authorList>
    </citation>
    <scope>NUCLEOTIDE SEQUENCE [LARGE SCALE GENOMIC DNA]</scope>
    <source>
        <strain evidence="15">PAC1</strain>
    </source>
</reference>
<dbReference type="PANTHER" id="PTHR14269:SF62">
    <property type="entry name" value="CDP-DIACYLGLYCEROL--GLYCEROL-3-PHOSPHATE 3-PHOSPHATIDYLTRANSFERASE 1, CHLOROPLASTIC"/>
    <property type="match status" value="1"/>
</dbReference>
<dbReference type="InterPro" id="IPR004570">
    <property type="entry name" value="Phosphatidylglycerol_P_synth"/>
</dbReference>
<feature type="transmembrane region" description="Helical" evidence="13">
    <location>
        <begin position="20"/>
        <end position="37"/>
    </location>
</feature>
<dbReference type="PROSITE" id="PS00379">
    <property type="entry name" value="CDP_ALCOHOL_P_TRANSF"/>
    <property type="match status" value="1"/>
</dbReference>
<evidence type="ECO:0000313" key="15">
    <source>
        <dbReference type="Proteomes" id="UP000030392"/>
    </source>
</evidence>
<evidence type="ECO:0000256" key="1">
    <source>
        <dbReference type="ARBA" id="ARBA00004141"/>
    </source>
</evidence>
<evidence type="ECO:0000256" key="8">
    <source>
        <dbReference type="ARBA" id="ARBA00023136"/>
    </source>
</evidence>
<feature type="transmembrane region" description="Helical" evidence="13">
    <location>
        <begin position="82"/>
        <end position="106"/>
    </location>
</feature>
<dbReference type="InterPro" id="IPR043130">
    <property type="entry name" value="CDP-OH_PTrfase_TM_dom"/>
</dbReference>
<accession>A0A0A2C412</accession>
<keyword evidence="4 12" id="KW-0808">Transferase</keyword>
<keyword evidence="7" id="KW-0443">Lipid metabolism</keyword>
<evidence type="ECO:0000256" key="13">
    <source>
        <dbReference type="SAM" id="Phobius"/>
    </source>
</evidence>
<feature type="transmembrane region" description="Helical" evidence="13">
    <location>
        <begin position="43"/>
        <end position="61"/>
    </location>
</feature>
<keyword evidence="9" id="KW-0594">Phospholipid biosynthesis</keyword>
<dbReference type="PIRSF" id="PIRSF000847">
    <property type="entry name" value="Phos_ph_gly_syn"/>
    <property type="match status" value="1"/>
</dbReference>
<dbReference type="PANTHER" id="PTHR14269">
    <property type="entry name" value="CDP-DIACYLGLYCEROL--GLYCEROL-3-PHOSPHATE 3-PHOSPHATIDYLTRANSFERASE-RELATED"/>
    <property type="match status" value="1"/>
</dbReference>
<dbReference type="InterPro" id="IPR050324">
    <property type="entry name" value="CDP-alcohol_PTase-I"/>
</dbReference>
<feature type="transmembrane region" description="Helical" evidence="13">
    <location>
        <begin position="161"/>
        <end position="182"/>
    </location>
</feature>
<dbReference type="EC" id="2.7.8.5" evidence="11"/>
<organism evidence="14 15">
    <name type="scientific">Prochlorococcus marinus str. PAC1</name>
    <dbReference type="NCBI Taxonomy" id="59924"/>
    <lineage>
        <taxon>Bacteria</taxon>
        <taxon>Bacillati</taxon>
        <taxon>Cyanobacteriota</taxon>
        <taxon>Cyanophyceae</taxon>
        <taxon>Synechococcales</taxon>
        <taxon>Prochlorococcaceae</taxon>
        <taxon>Prochlorococcus</taxon>
    </lineage>
</organism>
<evidence type="ECO:0000256" key="11">
    <source>
        <dbReference type="NCBIfam" id="TIGR00560"/>
    </source>
</evidence>
<evidence type="ECO:0000313" key="14">
    <source>
        <dbReference type="EMBL" id="KGG19625.1"/>
    </source>
</evidence>
<dbReference type="GO" id="GO:0016020">
    <property type="term" value="C:membrane"/>
    <property type="evidence" value="ECO:0007669"/>
    <property type="project" value="UniProtKB-SubCell"/>
</dbReference>
<evidence type="ECO:0000256" key="7">
    <source>
        <dbReference type="ARBA" id="ARBA00023098"/>
    </source>
</evidence>
<keyword evidence="10" id="KW-1208">Phospholipid metabolism</keyword>
<evidence type="ECO:0000256" key="5">
    <source>
        <dbReference type="ARBA" id="ARBA00022692"/>
    </source>
</evidence>
<evidence type="ECO:0000256" key="4">
    <source>
        <dbReference type="ARBA" id="ARBA00022679"/>
    </source>
</evidence>
<keyword evidence="3" id="KW-0444">Lipid biosynthesis</keyword>
<comment type="caution">
    <text evidence="14">The sequence shown here is derived from an EMBL/GenBank/DDBJ whole genome shotgun (WGS) entry which is preliminary data.</text>
</comment>